<dbReference type="GO" id="GO:0003723">
    <property type="term" value="F:RNA binding"/>
    <property type="evidence" value="ECO:0007669"/>
    <property type="project" value="InterPro"/>
</dbReference>
<feature type="domain" description="Colicin E3-like ribonuclease" evidence="2">
    <location>
        <begin position="2"/>
        <end position="67"/>
    </location>
</feature>
<dbReference type="SUPFAM" id="SSF63840">
    <property type="entry name" value="Ribonuclease domain of colicin E3"/>
    <property type="match status" value="1"/>
</dbReference>
<dbReference type="OrthoDB" id="982153at2"/>
<dbReference type="GO" id="GO:0043022">
    <property type="term" value="F:ribosome binding"/>
    <property type="evidence" value="ECO:0007669"/>
    <property type="project" value="InterPro"/>
</dbReference>
<name>A0A1I4IK74_9HYPH</name>
<proteinExistence type="predicted"/>
<accession>A0A1I4IK74</accession>
<dbReference type="RefSeq" id="WP_092039020.1">
    <property type="nucleotide sequence ID" value="NZ_FOTK01000006.1"/>
</dbReference>
<gene>
    <name evidence="3" type="ORF">SAMN05192568_1006190</name>
</gene>
<evidence type="ECO:0000256" key="1">
    <source>
        <dbReference type="SAM" id="MobiDB-lite"/>
    </source>
</evidence>
<dbReference type="InterPro" id="IPR036725">
    <property type="entry name" value="ColE3_ribonuclease_sf"/>
</dbReference>
<sequence>MVPPPRNLPGFPDAVRVKPKTARPGGGLRMRWKDPSGAIYEWDYQHGHVEKYDARGSHLGGYDPVTGGA</sequence>
<dbReference type="InterPro" id="IPR009105">
    <property type="entry name" value="Colicin_E3_ribonuclease"/>
</dbReference>
<evidence type="ECO:0000313" key="4">
    <source>
        <dbReference type="Proteomes" id="UP000199048"/>
    </source>
</evidence>
<protein>
    <submittedName>
        <fullName evidence="3">Cytotoxic</fullName>
    </submittedName>
</protein>
<keyword evidence="4" id="KW-1185">Reference proteome</keyword>
<dbReference type="Pfam" id="PF09000">
    <property type="entry name" value="Cytotoxic"/>
    <property type="match status" value="1"/>
</dbReference>
<evidence type="ECO:0000313" key="3">
    <source>
        <dbReference type="EMBL" id="SFL54728.1"/>
    </source>
</evidence>
<dbReference type="Proteomes" id="UP000199048">
    <property type="component" value="Unassembled WGS sequence"/>
</dbReference>
<feature type="region of interest" description="Disordered" evidence="1">
    <location>
        <begin position="1"/>
        <end position="30"/>
    </location>
</feature>
<dbReference type="STRING" id="582667.SAMN05192568_1006190"/>
<dbReference type="Gene3D" id="3.10.380.10">
    <property type="entry name" value="Colicin E3-like ribonuclease domain"/>
    <property type="match status" value="1"/>
</dbReference>
<evidence type="ECO:0000259" key="2">
    <source>
        <dbReference type="Pfam" id="PF09000"/>
    </source>
</evidence>
<organism evidence="3 4">
    <name type="scientific">Methylobacterium pseudosasicola</name>
    <dbReference type="NCBI Taxonomy" id="582667"/>
    <lineage>
        <taxon>Bacteria</taxon>
        <taxon>Pseudomonadati</taxon>
        <taxon>Pseudomonadota</taxon>
        <taxon>Alphaproteobacteria</taxon>
        <taxon>Hyphomicrobiales</taxon>
        <taxon>Methylobacteriaceae</taxon>
        <taxon>Methylobacterium</taxon>
    </lineage>
</organism>
<reference evidence="4" key="1">
    <citation type="submission" date="2016-10" db="EMBL/GenBank/DDBJ databases">
        <authorList>
            <person name="Varghese N."/>
            <person name="Submissions S."/>
        </authorList>
    </citation>
    <scope>NUCLEOTIDE SEQUENCE [LARGE SCALE GENOMIC DNA]</scope>
    <source>
        <strain evidence="4">BL36</strain>
    </source>
</reference>
<dbReference type="GO" id="GO:0016788">
    <property type="term" value="F:hydrolase activity, acting on ester bonds"/>
    <property type="evidence" value="ECO:0007669"/>
    <property type="project" value="InterPro"/>
</dbReference>
<dbReference type="EMBL" id="FOTK01000006">
    <property type="protein sequence ID" value="SFL54728.1"/>
    <property type="molecule type" value="Genomic_DNA"/>
</dbReference>
<dbReference type="AlphaFoldDB" id="A0A1I4IK74"/>